<evidence type="ECO:0000259" key="12">
    <source>
        <dbReference type="Pfam" id="PF12242"/>
    </source>
</evidence>
<comment type="catalytic activity">
    <reaction evidence="8">
        <text>a 2,3-saturated acyl-CoA + NAD(+) = a (2E)-enoyl-CoA + NADH + H(+)</text>
        <dbReference type="Rhea" id="RHEA:18177"/>
        <dbReference type="ChEBI" id="CHEBI:15378"/>
        <dbReference type="ChEBI" id="CHEBI:57540"/>
        <dbReference type="ChEBI" id="CHEBI:57945"/>
        <dbReference type="ChEBI" id="CHEBI:58856"/>
        <dbReference type="ChEBI" id="CHEBI:65111"/>
        <dbReference type="EC" id="1.3.1.44"/>
    </reaction>
</comment>
<feature type="domain" description="Enoyl reductase FAD binding" evidence="10">
    <location>
        <begin position="329"/>
        <end position="390"/>
    </location>
</feature>
<feature type="active site" description="Proton donor" evidence="9">
    <location>
        <position position="238"/>
    </location>
</feature>
<dbReference type="Proteomes" id="UP001275932">
    <property type="component" value="Unassembled WGS sequence"/>
</dbReference>
<dbReference type="PANTHER" id="PTHR37480">
    <property type="entry name" value="ENOYL-[ACYL-CARRIER-PROTEIN] REDUCTASE [NADH]"/>
    <property type="match status" value="1"/>
</dbReference>
<comment type="pathway">
    <text evidence="9">Lipid metabolism; fatty acid biosynthesis.</text>
</comment>
<feature type="binding site" evidence="9">
    <location>
        <begin position="74"/>
        <end position="75"/>
    </location>
    <ligand>
        <name>NAD(+)</name>
        <dbReference type="ChEBI" id="CHEBI:57540"/>
    </ligand>
</feature>
<comment type="caution">
    <text evidence="13">The sequence shown here is derived from an EMBL/GenBank/DDBJ whole genome shotgun (WGS) entry which is preliminary data.</text>
</comment>
<feature type="binding site" evidence="9">
    <location>
        <position position="228"/>
    </location>
    <ligand>
        <name>substrate</name>
    </ligand>
</feature>
<comment type="similarity">
    <text evidence="9">Belongs to the TER reductase family.</text>
</comment>
<evidence type="ECO:0000256" key="1">
    <source>
        <dbReference type="ARBA" id="ARBA00011245"/>
    </source>
</evidence>
<feature type="binding site" evidence="9">
    <location>
        <begin position="276"/>
        <end position="278"/>
    </location>
    <ligand>
        <name>NAD(+)</name>
        <dbReference type="ChEBI" id="CHEBI:57540"/>
    </ligand>
</feature>
<evidence type="ECO:0000256" key="9">
    <source>
        <dbReference type="HAMAP-Rule" id="MF_01838"/>
    </source>
</evidence>
<dbReference type="EMBL" id="JALBUT010000005">
    <property type="protein sequence ID" value="MDX8415620.1"/>
    <property type="molecule type" value="Genomic_DNA"/>
</dbReference>
<keyword evidence="4 9" id="KW-0560">Oxidoreductase</keyword>
<dbReference type="InterPro" id="IPR024906">
    <property type="entry name" value="Eno_Rdtase_FAD-bd_dom"/>
</dbReference>
<evidence type="ECO:0000259" key="10">
    <source>
        <dbReference type="Pfam" id="PF07055"/>
    </source>
</evidence>
<dbReference type="InterPro" id="IPR050048">
    <property type="entry name" value="FabV-like_NADH_b"/>
</dbReference>
<feature type="binding site" evidence="9">
    <location>
        <begin position="48"/>
        <end position="53"/>
    </location>
    <ligand>
        <name>NAD(+)</name>
        <dbReference type="ChEBI" id="CHEBI:57540"/>
    </ligand>
</feature>
<keyword evidence="5 9" id="KW-0520">NAD</keyword>
<dbReference type="NCBIfam" id="NF043048">
    <property type="entry name" value="EnoyACPredFabV"/>
    <property type="match status" value="1"/>
</dbReference>
<dbReference type="InterPro" id="IPR024910">
    <property type="entry name" value="Enoyl-CoA_Rdtase_cat_dom"/>
</dbReference>
<dbReference type="InterPro" id="IPR010758">
    <property type="entry name" value="Trans-2-enoyl-CoA_reductase"/>
</dbReference>
<comment type="subunit">
    <text evidence="1 9">Monomer.</text>
</comment>
<dbReference type="PANTHER" id="PTHR37480:SF1">
    <property type="entry name" value="ENOYL-[ACYL-CARRIER-PROTEIN] REDUCTASE [NADH]"/>
    <property type="match status" value="1"/>
</dbReference>
<evidence type="ECO:0000256" key="2">
    <source>
        <dbReference type="ARBA" id="ARBA00022516"/>
    </source>
</evidence>
<dbReference type="Gene3D" id="3.40.50.720">
    <property type="entry name" value="NAD(P)-binding Rossmann-like Domain"/>
    <property type="match status" value="1"/>
</dbReference>
<dbReference type="Pfam" id="PF12241">
    <property type="entry name" value="Enoyl_reductase"/>
    <property type="match status" value="1"/>
</dbReference>
<dbReference type="HAMAP" id="MF_01838">
    <property type="entry name" value="FabV_reductase"/>
    <property type="match status" value="1"/>
</dbReference>
<dbReference type="RefSeq" id="WP_370397067.1">
    <property type="nucleotide sequence ID" value="NZ_JALBUT010000005.1"/>
</dbReference>
<accession>A0ABU4WGD4</accession>
<comment type="catalytic activity">
    <reaction evidence="9">
        <text>a 2,3-saturated acyl-[ACP] + NAD(+) = a (2E)-enoyl-[ACP] + NADH + H(+)</text>
        <dbReference type="Rhea" id="RHEA:10240"/>
        <dbReference type="Rhea" id="RHEA-COMP:9925"/>
        <dbReference type="Rhea" id="RHEA-COMP:9926"/>
        <dbReference type="ChEBI" id="CHEBI:15378"/>
        <dbReference type="ChEBI" id="CHEBI:57540"/>
        <dbReference type="ChEBI" id="CHEBI:57945"/>
        <dbReference type="ChEBI" id="CHEBI:78784"/>
        <dbReference type="ChEBI" id="CHEBI:78785"/>
        <dbReference type="EC" id="1.3.1.9"/>
    </reaction>
</comment>
<comment type="function">
    <text evidence="9">Involved in the final reduction of the elongation cycle of fatty acid synthesis (FAS II). Catalyzes the reduction of a carbon-carbon double bond in an enoyl moiety that is covalently linked to an acyl carrier protein (ACP).</text>
</comment>
<feature type="binding site" evidence="9">
    <location>
        <position position="247"/>
    </location>
    <ligand>
        <name>NAD(+)</name>
        <dbReference type="ChEBI" id="CHEBI:57540"/>
    </ligand>
</feature>
<feature type="domain" description="Trans-2-enoyl-CoA reductase catalytic" evidence="11">
    <location>
        <begin position="84"/>
        <end position="320"/>
    </location>
</feature>
<evidence type="ECO:0000313" key="14">
    <source>
        <dbReference type="Proteomes" id="UP001275932"/>
    </source>
</evidence>
<feature type="binding site" evidence="9">
    <location>
        <begin position="142"/>
        <end position="143"/>
    </location>
    <ligand>
        <name>NAD(+)</name>
        <dbReference type="ChEBI" id="CHEBI:57540"/>
    </ligand>
</feature>
<evidence type="ECO:0000256" key="4">
    <source>
        <dbReference type="ARBA" id="ARBA00023002"/>
    </source>
</evidence>
<keyword evidence="3 9" id="KW-0276">Fatty acid metabolism</keyword>
<keyword evidence="6 9" id="KW-0443">Lipid metabolism</keyword>
<sequence>MVVEPKVKGFLCITSHPKGCTKNVENQIEYVKQKGAMKNGCKTALIIGASTGYGLASRICAAFGCNADTIGVFFERPADPERGRTASAGWYNTVAFTKKAEEAGLYAANINGDAFSDEIKQKTIEAIKNSPSGKVDLIVYSLASPRRTDPKTGETYKSVLKAVGEPARNKSLDTDKGQIVEVTVPVATEKEISDTIKVMGGEDWELWIKALDEAGVIAEGCTSLAYTYIGPKLTYPIYREGTIGQAKKDLEKAAERIDATLKIHRGKAFISANKALVTQASSAIPVVPLYISILYKVMKEKGIHEGCIEQIERLFSTQLYNDNCLNYQDDGLVHIDDLEMRQDVQDGVFGLWDKIETSNLKELTDFEGYQKEFLKLFGFGLEGVDYQEDVEI</sequence>
<keyword evidence="2 9" id="KW-0444">Lipid biosynthesis</keyword>
<evidence type="ECO:0000256" key="5">
    <source>
        <dbReference type="ARBA" id="ARBA00023027"/>
    </source>
</evidence>
<feature type="site" description="Plays an important role in discriminating NADH against NADPH" evidence="9">
    <location>
        <position position="75"/>
    </location>
</feature>
<gene>
    <name evidence="9" type="primary">fabV</name>
    <name evidence="13" type="ORF">MOX91_05430</name>
</gene>
<reference evidence="13 14" key="1">
    <citation type="submission" date="2022-03" db="EMBL/GenBank/DDBJ databases">
        <title>Novel taxa within the pig intestine.</title>
        <authorList>
            <person name="Wylensek D."/>
            <person name="Bishof K."/>
            <person name="Afrizal A."/>
            <person name="Clavel T."/>
        </authorList>
    </citation>
    <scope>NUCLEOTIDE SEQUENCE [LARGE SCALE GENOMIC DNA]</scope>
    <source>
        <strain evidence="13 14">CLA-KB-P66</strain>
    </source>
</reference>
<evidence type="ECO:0000256" key="7">
    <source>
        <dbReference type="ARBA" id="ARBA00023160"/>
    </source>
</evidence>
<name>A0ABU4WGD4_9BACT</name>
<organism evidence="13 14">
    <name type="scientific">Intestinicryptomonas porci</name>
    <dbReference type="NCBI Taxonomy" id="2926320"/>
    <lineage>
        <taxon>Bacteria</taxon>
        <taxon>Pseudomonadati</taxon>
        <taxon>Verrucomicrobiota</taxon>
        <taxon>Opitutia</taxon>
        <taxon>Opitutales</taxon>
        <taxon>Intestinicryptomonaceae</taxon>
        <taxon>Intestinicryptomonas</taxon>
    </lineage>
</organism>
<dbReference type="EC" id="1.3.1.9" evidence="9"/>
<keyword evidence="14" id="KW-1185">Reference proteome</keyword>
<dbReference type="Pfam" id="PF12242">
    <property type="entry name" value="Eno-Rase_NADH_b"/>
    <property type="match status" value="1"/>
</dbReference>
<evidence type="ECO:0000256" key="3">
    <source>
        <dbReference type="ARBA" id="ARBA00022832"/>
    </source>
</evidence>
<evidence type="ECO:0000313" key="13">
    <source>
        <dbReference type="EMBL" id="MDX8415620.1"/>
    </source>
</evidence>
<protein>
    <recommendedName>
        <fullName evidence="9">Enoyl-[acyl-carrier-protein] reductase [NADH]</fullName>
        <shortName evidence="9">ENR</shortName>
        <ecNumber evidence="9">1.3.1.9</ecNumber>
    </recommendedName>
</protein>
<proteinExistence type="inferred from homology"/>
<feature type="domain" description="Trans-2-enoyl-CoA reductase-like NAD(P)H binding" evidence="12">
    <location>
        <begin position="2"/>
        <end position="78"/>
    </location>
</feature>
<keyword evidence="7 9" id="KW-0275">Fatty acid biosynthesis</keyword>
<evidence type="ECO:0000259" key="11">
    <source>
        <dbReference type="Pfam" id="PF12241"/>
    </source>
</evidence>
<evidence type="ECO:0000256" key="6">
    <source>
        <dbReference type="ARBA" id="ARBA00023098"/>
    </source>
</evidence>
<dbReference type="NCBIfam" id="NF010177">
    <property type="entry name" value="PRK13656.1"/>
    <property type="match status" value="1"/>
</dbReference>
<feature type="binding site" evidence="9">
    <location>
        <begin position="113"/>
        <end position="114"/>
    </location>
    <ligand>
        <name>NAD(+)</name>
        <dbReference type="ChEBI" id="CHEBI:57540"/>
    </ligand>
</feature>
<dbReference type="Pfam" id="PF07055">
    <property type="entry name" value="Eno-Rase_FAD_bd"/>
    <property type="match status" value="1"/>
</dbReference>
<evidence type="ECO:0000256" key="8">
    <source>
        <dbReference type="ARBA" id="ARBA00048302"/>
    </source>
</evidence>